<evidence type="ECO:0000259" key="9">
    <source>
        <dbReference type="PROSITE" id="PS50109"/>
    </source>
</evidence>
<dbReference type="SUPFAM" id="SSF55874">
    <property type="entry name" value="ATPase domain of HSP90 chaperone/DNA topoisomerase II/histidine kinase"/>
    <property type="match status" value="1"/>
</dbReference>
<dbReference type="SUPFAM" id="SSF47384">
    <property type="entry name" value="Homodimeric domain of signal transducing histidine kinase"/>
    <property type="match status" value="1"/>
</dbReference>
<dbReference type="PANTHER" id="PTHR43065">
    <property type="entry name" value="SENSOR HISTIDINE KINASE"/>
    <property type="match status" value="1"/>
</dbReference>
<keyword evidence="8" id="KW-0902">Two-component regulatory system</keyword>
<dbReference type="Gene3D" id="1.25.40.10">
    <property type="entry name" value="Tetratricopeptide repeat domain"/>
    <property type="match status" value="2"/>
</dbReference>
<dbReference type="InterPro" id="IPR036890">
    <property type="entry name" value="HATPase_C_sf"/>
</dbReference>
<keyword evidence="3" id="KW-0597">Phosphoprotein</keyword>
<evidence type="ECO:0000256" key="2">
    <source>
        <dbReference type="ARBA" id="ARBA00012438"/>
    </source>
</evidence>
<dbReference type="SUPFAM" id="SSF48452">
    <property type="entry name" value="TPR-like"/>
    <property type="match status" value="2"/>
</dbReference>
<dbReference type="InterPro" id="IPR003661">
    <property type="entry name" value="HisK_dim/P_dom"/>
</dbReference>
<dbReference type="SMART" id="SM00387">
    <property type="entry name" value="HATPase_c"/>
    <property type="match status" value="1"/>
</dbReference>
<dbReference type="Gene3D" id="1.10.287.130">
    <property type="match status" value="1"/>
</dbReference>
<proteinExistence type="predicted"/>
<evidence type="ECO:0000256" key="1">
    <source>
        <dbReference type="ARBA" id="ARBA00000085"/>
    </source>
</evidence>
<feature type="domain" description="Histidine kinase" evidence="9">
    <location>
        <begin position="451"/>
        <end position="662"/>
    </location>
</feature>
<evidence type="ECO:0000256" key="7">
    <source>
        <dbReference type="ARBA" id="ARBA00022840"/>
    </source>
</evidence>
<evidence type="ECO:0000256" key="8">
    <source>
        <dbReference type="ARBA" id="ARBA00023012"/>
    </source>
</evidence>
<dbReference type="GO" id="GO:0000155">
    <property type="term" value="F:phosphorelay sensor kinase activity"/>
    <property type="evidence" value="ECO:0007669"/>
    <property type="project" value="InterPro"/>
</dbReference>
<dbReference type="Pfam" id="PF00512">
    <property type="entry name" value="HisKA"/>
    <property type="match status" value="1"/>
</dbReference>
<dbReference type="InterPro" id="IPR011990">
    <property type="entry name" value="TPR-like_helical_dom_sf"/>
</dbReference>
<evidence type="ECO:0000256" key="6">
    <source>
        <dbReference type="ARBA" id="ARBA00022777"/>
    </source>
</evidence>
<dbReference type="EC" id="2.7.13.3" evidence="2"/>
<evidence type="ECO:0000256" key="5">
    <source>
        <dbReference type="ARBA" id="ARBA00022741"/>
    </source>
</evidence>
<keyword evidence="6" id="KW-0418">Kinase</keyword>
<dbReference type="GO" id="GO:0005524">
    <property type="term" value="F:ATP binding"/>
    <property type="evidence" value="ECO:0007669"/>
    <property type="project" value="UniProtKB-KW"/>
</dbReference>
<dbReference type="PRINTS" id="PR00344">
    <property type="entry name" value="BCTRLSENSOR"/>
</dbReference>
<organism evidence="10 11">
    <name type="scientific">Piscinibacter terrae</name>
    <dbReference type="NCBI Taxonomy" id="2496871"/>
    <lineage>
        <taxon>Bacteria</taxon>
        <taxon>Pseudomonadati</taxon>
        <taxon>Pseudomonadota</taxon>
        <taxon>Betaproteobacteria</taxon>
        <taxon>Burkholderiales</taxon>
        <taxon>Sphaerotilaceae</taxon>
        <taxon>Piscinibacter</taxon>
    </lineage>
</organism>
<name>A0A3N7JUY9_9BURK</name>
<evidence type="ECO:0000256" key="3">
    <source>
        <dbReference type="ARBA" id="ARBA00022553"/>
    </source>
</evidence>
<comment type="caution">
    <text evidence="10">The sequence shown here is derived from an EMBL/GenBank/DDBJ whole genome shotgun (WGS) entry which is preliminary data.</text>
</comment>
<dbReference type="PANTHER" id="PTHR43065:SF46">
    <property type="entry name" value="C4-DICARBOXYLATE TRANSPORT SENSOR PROTEIN DCTB"/>
    <property type="match status" value="1"/>
</dbReference>
<dbReference type="CDD" id="cd00082">
    <property type="entry name" value="HisKA"/>
    <property type="match status" value="1"/>
</dbReference>
<keyword evidence="11" id="KW-1185">Reference proteome</keyword>
<dbReference type="Pfam" id="PF02518">
    <property type="entry name" value="HATPase_c"/>
    <property type="match status" value="1"/>
</dbReference>
<dbReference type="InterPro" id="IPR005467">
    <property type="entry name" value="His_kinase_dom"/>
</dbReference>
<dbReference type="AlphaFoldDB" id="A0A3N7JUY9"/>
<keyword evidence="5" id="KW-0547">Nucleotide-binding</keyword>
<sequence>MTCSRASLPATTLGCVPEDLLGSNRFHSPTARWGRVLRRSDRSSMAMADPASVFVSTPGSPPTGGGRPSLWPHRPAEGELREEIGAPLRQALEAARRDPDRARALLDEALAMARASDDPTVLPRSLHRAAVIALRLRDPCAAYVMCVQAQPLLERLDDRWRSTEVLKLRGRCCLDAGENELAETLLAEAADRFERMGSPMQTARCHSLLSAAYRRQGNLLAAVHFAQQACSRMSEAPRPVRHRLLAIEAMSRLELSRRLRASGEERAADDELDAALRVLPPAEAVDTDAGAQSAAVLGVIVRVAAERGDLAARMSAYQRLLRLARRLDDPVILGLAWLRGAECRIAQGRPAAARNDALRAIDHLLRASHSPMLPEAERVLAGLLEGMGDSRGAYEAFGAALHHEAEQERAFTAARLELLSLHAKAERDLRETEQTLAYAQRFSNVGYLVASVNHELNQPLASIRLLAETTIELARHGHREEVKQSLRSMVSLSGRLTDLASKLAAFPVRENAPLRSVSLRAAIDEALSLVQSRLAQTPCQITRFGADAQVQADEGQVVHVIANLVNNAIDAMAGQAQRRIHFSCTAGPSMVQLTICDNGPGFAPAVHERLFHPFFSTKAAGQGLGLGLALSRDALRAMGGELSAYNDVDGGAAFELSLPRVLP</sequence>
<accession>A0A3N7JUY9</accession>
<dbReference type="InterPro" id="IPR003594">
    <property type="entry name" value="HATPase_dom"/>
</dbReference>
<dbReference type="InterPro" id="IPR036097">
    <property type="entry name" value="HisK_dim/P_sf"/>
</dbReference>
<gene>
    <name evidence="10" type="ORF">DZC73_20725</name>
</gene>
<evidence type="ECO:0000256" key="4">
    <source>
        <dbReference type="ARBA" id="ARBA00022679"/>
    </source>
</evidence>
<dbReference type="EMBL" id="QUSW01000006">
    <property type="protein sequence ID" value="RQP22725.1"/>
    <property type="molecule type" value="Genomic_DNA"/>
</dbReference>
<keyword evidence="7" id="KW-0067">ATP-binding</keyword>
<keyword evidence="4" id="KW-0808">Transferase</keyword>
<evidence type="ECO:0000313" key="10">
    <source>
        <dbReference type="EMBL" id="RQP22725.1"/>
    </source>
</evidence>
<evidence type="ECO:0000313" key="11">
    <source>
        <dbReference type="Proteomes" id="UP000267464"/>
    </source>
</evidence>
<dbReference type="SMART" id="SM00388">
    <property type="entry name" value="HisKA"/>
    <property type="match status" value="1"/>
</dbReference>
<dbReference type="InterPro" id="IPR004358">
    <property type="entry name" value="Sig_transdc_His_kin-like_C"/>
</dbReference>
<dbReference type="Gene3D" id="3.30.565.10">
    <property type="entry name" value="Histidine kinase-like ATPase, C-terminal domain"/>
    <property type="match status" value="1"/>
</dbReference>
<reference evidence="10 11" key="1">
    <citation type="submission" date="2018-08" db="EMBL/GenBank/DDBJ databases">
        <authorList>
            <person name="Khan S.A."/>
            <person name="Jeon C.O."/>
            <person name="Chun B.H."/>
            <person name="Jeong S.E."/>
        </authorList>
    </citation>
    <scope>NUCLEOTIDE SEQUENCE [LARGE SCALE GENOMIC DNA]</scope>
    <source>
        <strain evidence="10 11">S-16</strain>
    </source>
</reference>
<protein>
    <recommendedName>
        <fullName evidence="2">histidine kinase</fullName>
        <ecNumber evidence="2">2.7.13.3</ecNumber>
    </recommendedName>
</protein>
<comment type="catalytic activity">
    <reaction evidence="1">
        <text>ATP + protein L-histidine = ADP + protein N-phospho-L-histidine.</text>
        <dbReference type="EC" id="2.7.13.3"/>
    </reaction>
</comment>
<reference evidence="10 11" key="2">
    <citation type="submission" date="2018-12" db="EMBL/GenBank/DDBJ databases">
        <title>Rhizobacter gummiphilus sp. nov., a rubber-degrading bacterium isolated from the soil of a botanical garden in Japan.</title>
        <authorList>
            <person name="Shunsuke S.S."/>
        </authorList>
    </citation>
    <scope>NUCLEOTIDE SEQUENCE [LARGE SCALE GENOMIC DNA]</scope>
    <source>
        <strain evidence="10 11">S-16</strain>
    </source>
</reference>
<dbReference type="Proteomes" id="UP000267464">
    <property type="component" value="Unassembled WGS sequence"/>
</dbReference>
<dbReference type="PROSITE" id="PS50109">
    <property type="entry name" value="HIS_KIN"/>
    <property type="match status" value="1"/>
</dbReference>